<reference evidence="2 3" key="1">
    <citation type="journal article" date="2014" name="BMC Microbiol.">
        <title>Genomic sequence of temperate phage Smp131 of Stenotrophomonas maltophilia that has similar prophages in xanthomonads.</title>
        <authorList>
            <person name="Lee C.N."/>
            <person name="Tseng T.T."/>
            <person name="Chang H.C."/>
            <person name="Lin J.W."/>
            <person name="Weng S.F."/>
        </authorList>
    </citation>
    <scope>NUCLEOTIDE SEQUENCE [LARGE SCALE GENOMIC DNA]</scope>
</reference>
<gene>
    <name evidence="2" type="ORF">Smp_41</name>
</gene>
<name>V9IQX6_9CAUD</name>
<dbReference type="RefSeq" id="YP_009008397.1">
    <property type="nucleotide sequence ID" value="NC_023588.1"/>
</dbReference>
<dbReference type="GeneID" id="18504839"/>
<keyword evidence="3" id="KW-1185">Reference proteome</keyword>
<organism evidence="2 3">
    <name type="scientific">Stenotrophomonas phage Smp131</name>
    <dbReference type="NCBI Taxonomy" id="1168563"/>
    <lineage>
        <taxon>Viruses</taxon>
        <taxon>Duplodnaviria</taxon>
        <taxon>Heunggongvirae</taxon>
        <taxon>Uroviricota</taxon>
        <taxon>Caudoviricetes</taxon>
        <taxon>Peduoviridae</taxon>
        <taxon>Simpcentumvirus</taxon>
        <taxon>Simpcentumvirus Smp131</taxon>
    </lineage>
</organism>
<evidence type="ECO:0000313" key="2">
    <source>
        <dbReference type="EMBL" id="AFJ75511.1"/>
    </source>
</evidence>
<proteinExistence type="predicted"/>
<protein>
    <submittedName>
        <fullName evidence="2">Uncharacterized protein</fullName>
    </submittedName>
</protein>
<dbReference type="EMBL" id="JQ809663">
    <property type="protein sequence ID" value="AFJ75511.1"/>
    <property type="molecule type" value="Genomic_DNA"/>
</dbReference>
<feature type="compositionally biased region" description="Basic and acidic residues" evidence="1">
    <location>
        <begin position="1"/>
        <end position="11"/>
    </location>
</feature>
<dbReference type="KEGG" id="vg:18504839"/>
<sequence>MPLQHHGEAPDVRSGVGALAQAARPATDRSGRGGTVGKQRVTDEIVRRRESLSMAQILHFHDLQRICAPDGPPPTPTTVERWADAQGILYKYDRRGRIWTTVEAINAALGLPGATALPHETTLLELV</sequence>
<accession>V9IQX6</accession>
<evidence type="ECO:0000256" key="1">
    <source>
        <dbReference type="SAM" id="MobiDB-lite"/>
    </source>
</evidence>
<dbReference type="Proteomes" id="UP000018887">
    <property type="component" value="Segment"/>
</dbReference>
<feature type="region of interest" description="Disordered" evidence="1">
    <location>
        <begin position="1"/>
        <end position="40"/>
    </location>
</feature>
<evidence type="ECO:0000313" key="3">
    <source>
        <dbReference type="Proteomes" id="UP000018887"/>
    </source>
</evidence>